<proteinExistence type="predicted"/>
<dbReference type="AlphaFoldDB" id="A0A2R6PTY2"/>
<dbReference type="Pfam" id="PF00561">
    <property type="entry name" value="Abhydrolase_1"/>
    <property type="match status" value="1"/>
</dbReference>
<name>A0A2R6PTY2_ACTCC</name>
<keyword evidence="5" id="KW-1185">Reference proteome</keyword>
<feature type="domain" description="AB hydrolase-1" evidence="3">
    <location>
        <begin position="293"/>
        <end position="511"/>
    </location>
</feature>
<dbReference type="GO" id="GO:0016787">
    <property type="term" value="F:hydrolase activity"/>
    <property type="evidence" value="ECO:0007669"/>
    <property type="project" value="UniProtKB-ARBA"/>
</dbReference>
<keyword evidence="4" id="KW-0560">Oxidoreductase</keyword>
<reference evidence="5" key="2">
    <citation type="journal article" date="2018" name="BMC Genomics">
        <title>A manually annotated Actinidia chinensis var. chinensis (kiwifruit) genome highlights the challenges associated with draft genomes and gene prediction in plants.</title>
        <authorList>
            <person name="Pilkington S.M."/>
            <person name="Crowhurst R."/>
            <person name="Hilario E."/>
            <person name="Nardozza S."/>
            <person name="Fraser L."/>
            <person name="Peng Y."/>
            <person name="Gunaseelan K."/>
            <person name="Simpson R."/>
            <person name="Tahir J."/>
            <person name="Deroles S.C."/>
            <person name="Templeton K."/>
            <person name="Luo Z."/>
            <person name="Davy M."/>
            <person name="Cheng C."/>
            <person name="McNeilage M."/>
            <person name="Scaglione D."/>
            <person name="Liu Y."/>
            <person name="Zhang Q."/>
            <person name="Datson P."/>
            <person name="De Silva N."/>
            <person name="Gardiner S.E."/>
            <person name="Bassett H."/>
            <person name="Chagne D."/>
            <person name="McCallum J."/>
            <person name="Dzierzon H."/>
            <person name="Deng C."/>
            <person name="Wang Y.Y."/>
            <person name="Barron L."/>
            <person name="Manako K."/>
            <person name="Bowen J."/>
            <person name="Foster T.M."/>
            <person name="Erridge Z.A."/>
            <person name="Tiffin H."/>
            <person name="Waite C.N."/>
            <person name="Davies K.M."/>
            <person name="Grierson E.P."/>
            <person name="Laing W.A."/>
            <person name="Kirk R."/>
            <person name="Chen X."/>
            <person name="Wood M."/>
            <person name="Montefiori M."/>
            <person name="Brummell D.A."/>
            <person name="Schwinn K.E."/>
            <person name="Catanach A."/>
            <person name="Fullerton C."/>
            <person name="Li D."/>
            <person name="Meiyalaghan S."/>
            <person name="Nieuwenhuizen N."/>
            <person name="Read N."/>
            <person name="Prakash R."/>
            <person name="Hunter D."/>
            <person name="Zhang H."/>
            <person name="McKenzie M."/>
            <person name="Knabel M."/>
            <person name="Harris A."/>
            <person name="Allan A.C."/>
            <person name="Gleave A."/>
            <person name="Chen A."/>
            <person name="Janssen B.J."/>
            <person name="Plunkett B."/>
            <person name="Ampomah-Dwamena C."/>
            <person name="Voogd C."/>
            <person name="Leif D."/>
            <person name="Lafferty D."/>
            <person name="Souleyre E.J.F."/>
            <person name="Varkonyi-Gasic E."/>
            <person name="Gambi F."/>
            <person name="Hanley J."/>
            <person name="Yao J.L."/>
            <person name="Cheung J."/>
            <person name="David K.M."/>
            <person name="Warren B."/>
            <person name="Marsh K."/>
            <person name="Snowden K.C."/>
            <person name="Lin-Wang K."/>
            <person name="Brian L."/>
            <person name="Martinez-Sanchez M."/>
            <person name="Wang M."/>
            <person name="Ileperuma N."/>
            <person name="Macnee N."/>
            <person name="Campin R."/>
            <person name="McAtee P."/>
            <person name="Drummond R.S.M."/>
            <person name="Espley R.V."/>
            <person name="Ireland H.S."/>
            <person name="Wu R."/>
            <person name="Atkinson R.G."/>
            <person name="Karunairetnam S."/>
            <person name="Bulley S."/>
            <person name="Chunkath S."/>
            <person name="Hanley Z."/>
            <person name="Storey R."/>
            <person name="Thrimawithana A.H."/>
            <person name="Thomson S."/>
            <person name="David C."/>
            <person name="Testolin R."/>
            <person name="Huang H."/>
            <person name="Hellens R.P."/>
            <person name="Schaffer R.J."/>
        </authorList>
    </citation>
    <scope>NUCLEOTIDE SEQUENCE [LARGE SCALE GENOMIC DNA]</scope>
    <source>
        <strain evidence="5">cv. Red5</strain>
    </source>
</reference>
<dbReference type="InterPro" id="IPR000073">
    <property type="entry name" value="AB_hydrolase_1"/>
</dbReference>
<accession>A0A2R6PTY2</accession>
<sequence length="536" mass="59444">MVVLHSDLRWAIQIAARTFCYFGPARSDSRPDPPASVHTPARSTASNWAAITSTATDKPSICTADELHYVSVRNSDWRLALWRYKPPPKAPRRNHPLLLLSGVGTNAIGFDLSPESSFARHMSSQGFDTWVLEFRGAGLSTAGDRSAEILKPVNAISEQINSTIKHESIEQSQNIKSNVLPEIEVSSAQGGGTEMATNSDKSQLVTKLNEIFVNLSERISGWLNEGSVEAAQNSSIARQIRDLSQRLINIIEEGQRSVSPQFLDLQDNLFKKIEDLRKQLDLIGKYDWDFDHYLEEDIPAAMEYVRIQCKPKDGKLLAIGHSMGGILLYAMLSRNGFEGRDSRLASVITLASSLDYTTSRSSLKLLLPLADPAQALNVPVIPMGLLLAAAYPLASRPPYALSWLNPLISAQHMDPELLEKFVLNNFCTVPAKLLLQLTTAFREGGLSDRSGRFFYKDHLHKSNVPVLALAGDRDRICPPEAVYETVKLFPKHLVSYKVFGEPNGPHYAHYDLVGGPEAAYQVYPFIIDFLGHHDVI</sequence>
<reference evidence="4 5" key="1">
    <citation type="submission" date="2017-07" db="EMBL/GenBank/DDBJ databases">
        <title>An improved, manually edited Actinidia chinensis var. chinensis (kiwifruit) genome highlights the challenges associated with draft genomes and gene prediction in plants.</title>
        <authorList>
            <person name="Pilkington S."/>
            <person name="Crowhurst R."/>
            <person name="Hilario E."/>
            <person name="Nardozza S."/>
            <person name="Fraser L."/>
            <person name="Peng Y."/>
            <person name="Gunaseelan K."/>
            <person name="Simpson R."/>
            <person name="Tahir J."/>
            <person name="Deroles S."/>
            <person name="Templeton K."/>
            <person name="Luo Z."/>
            <person name="Davy M."/>
            <person name="Cheng C."/>
            <person name="Mcneilage M."/>
            <person name="Scaglione D."/>
            <person name="Liu Y."/>
            <person name="Zhang Q."/>
            <person name="Datson P."/>
            <person name="De Silva N."/>
            <person name="Gardiner S."/>
            <person name="Bassett H."/>
            <person name="Chagne D."/>
            <person name="Mccallum J."/>
            <person name="Dzierzon H."/>
            <person name="Deng C."/>
            <person name="Wang Y.-Y."/>
            <person name="Barron N."/>
            <person name="Manako K."/>
            <person name="Bowen J."/>
            <person name="Foster T."/>
            <person name="Erridge Z."/>
            <person name="Tiffin H."/>
            <person name="Waite C."/>
            <person name="Davies K."/>
            <person name="Grierson E."/>
            <person name="Laing W."/>
            <person name="Kirk R."/>
            <person name="Chen X."/>
            <person name="Wood M."/>
            <person name="Montefiori M."/>
            <person name="Brummell D."/>
            <person name="Schwinn K."/>
            <person name="Catanach A."/>
            <person name="Fullerton C."/>
            <person name="Li D."/>
            <person name="Meiyalaghan S."/>
            <person name="Nieuwenhuizen N."/>
            <person name="Read N."/>
            <person name="Prakash R."/>
            <person name="Hunter D."/>
            <person name="Zhang H."/>
            <person name="Mckenzie M."/>
            <person name="Knabel M."/>
            <person name="Harris A."/>
            <person name="Allan A."/>
            <person name="Chen A."/>
            <person name="Janssen B."/>
            <person name="Plunkett B."/>
            <person name="Dwamena C."/>
            <person name="Voogd C."/>
            <person name="Leif D."/>
            <person name="Lafferty D."/>
            <person name="Souleyre E."/>
            <person name="Varkonyi-Gasic E."/>
            <person name="Gambi F."/>
            <person name="Hanley J."/>
            <person name="Yao J.-L."/>
            <person name="Cheung J."/>
            <person name="David K."/>
            <person name="Warren B."/>
            <person name="Marsh K."/>
            <person name="Snowden K."/>
            <person name="Lin-Wang K."/>
            <person name="Brian L."/>
            <person name="Martinez-Sanchez M."/>
            <person name="Wang M."/>
            <person name="Ileperuma N."/>
            <person name="Macnee N."/>
            <person name="Campin R."/>
            <person name="Mcatee P."/>
            <person name="Drummond R."/>
            <person name="Espley R."/>
            <person name="Ireland H."/>
            <person name="Wu R."/>
            <person name="Atkinson R."/>
            <person name="Karunairetnam S."/>
            <person name="Bulley S."/>
            <person name="Chunkath S."/>
            <person name="Hanley Z."/>
            <person name="Storey R."/>
            <person name="Thrimawithana A."/>
            <person name="Thomson S."/>
            <person name="David C."/>
            <person name="Testolin R."/>
        </authorList>
    </citation>
    <scope>NUCLEOTIDE SEQUENCE [LARGE SCALE GENOMIC DNA]</scope>
    <source>
        <strain evidence="5">cv. Red5</strain>
        <tissue evidence="4">Young leaf</tissue>
    </source>
</reference>
<evidence type="ECO:0000313" key="4">
    <source>
        <dbReference type="EMBL" id="PSR96535.1"/>
    </source>
</evidence>
<keyword evidence="1" id="KW-0442">Lipid degradation</keyword>
<organism evidence="4 5">
    <name type="scientific">Actinidia chinensis var. chinensis</name>
    <name type="common">Chinese soft-hair kiwi</name>
    <dbReference type="NCBI Taxonomy" id="1590841"/>
    <lineage>
        <taxon>Eukaryota</taxon>
        <taxon>Viridiplantae</taxon>
        <taxon>Streptophyta</taxon>
        <taxon>Embryophyta</taxon>
        <taxon>Tracheophyta</taxon>
        <taxon>Spermatophyta</taxon>
        <taxon>Magnoliopsida</taxon>
        <taxon>eudicotyledons</taxon>
        <taxon>Gunneridae</taxon>
        <taxon>Pentapetalae</taxon>
        <taxon>asterids</taxon>
        <taxon>Ericales</taxon>
        <taxon>Actinidiaceae</taxon>
        <taxon>Actinidia</taxon>
    </lineage>
</organism>
<dbReference type="InterPro" id="IPR029058">
    <property type="entry name" value="AB_hydrolase_fold"/>
</dbReference>
<evidence type="ECO:0000256" key="1">
    <source>
        <dbReference type="ARBA" id="ARBA00022963"/>
    </source>
</evidence>
<dbReference type="InParanoid" id="A0A2R6PTY2"/>
<protein>
    <submittedName>
        <fullName evidence="4">Non-heme chloroperoxidase</fullName>
    </submittedName>
</protein>
<evidence type="ECO:0000313" key="5">
    <source>
        <dbReference type="Proteomes" id="UP000241394"/>
    </source>
</evidence>
<dbReference type="GO" id="GO:0004601">
    <property type="term" value="F:peroxidase activity"/>
    <property type="evidence" value="ECO:0007669"/>
    <property type="project" value="UniProtKB-KW"/>
</dbReference>
<dbReference type="ESTHER" id="actch-a0a2r6pty2">
    <property type="family name" value="UCP031088"/>
</dbReference>
<keyword evidence="4" id="KW-0575">Peroxidase</keyword>
<dbReference type="Gene3D" id="3.40.50.1820">
    <property type="entry name" value="alpha/beta hydrolase"/>
    <property type="match status" value="2"/>
</dbReference>
<dbReference type="PIRSF" id="PIRSF031088">
    <property type="entry name" value="UCP031088_abhydr"/>
    <property type="match status" value="1"/>
</dbReference>
<dbReference type="Gramene" id="PSR96535">
    <property type="protein sequence ID" value="PSR96535"/>
    <property type="gene ID" value="CEY00_Acc26587"/>
</dbReference>
<evidence type="ECO:0000259" key="3">
    <source>
        <dbReference type="Pfam" id="PF00561"/>
    </source>
</evidence>
<evidence type="ECO:0000256" key="2">
    <source>
        <dbReference type="ARBA" id="ARBA00023098"/>
    </source>
</evidence>
<dbReference type="OrthoDB" id="9974421at2759"/>
<dbReference type="PANTHER" id="PTHR11005">
    <property type="entry name" value="LYSOSOMAL ACID LIPASE-RELATED"/>
    <property type="match status" value="1"/>
</dbReference>
<gene>
    <name evidence="4" type="ORF">CEY00_Acc26587</name>
</gene>
<dbReference type="EMBL" id="NKQK01000023">
    <property type="protein sequence ID" value="PSR96535.1"/>
    <property type="molecule type" value="Genomic_DNA"/>
</dbReference>
<keyword evidence="2" id="KW-0443">Lipid metabolism</keyword>
<comment type="caution">
    <text evidence="4">The sequence shown here is derived from an EMBL/GenBank/DDBJ whole genome shotgun (WGS) entry which is preliminary data.</text>
</comment>
<dbReference type="OMA" id="LNSEYNW"/>
<dbReference type="SUPFAM" id="SSF53474">
    <property type="entry name" value="alpha/beta-Hydrolases"/>
    <property type="match status" value="1"/>
</dbReference>
<dbReference type="InterPro" id="IPR016969">
    <property type="entry name" value="UCP031088_abhydr"/>
</dbReference>
<dbReference type="GO" id="GO:0016042">
    <property type="term" value="P:lipid catabolic process"/>
    <property type="evidence" value="ECO:0007669"/>
    <property type="project" value="UniProtKB-KW"/>
</dbReference>
<dbReference type="FunFam" id="3.40.50.1820:FF:000097">
    <property type="entry name" value="Alpha/beta hydrolase family protein"/>
    <property type="match status" value="1"/>
</dbReference>
<dbReference type="FunFam" id="3.40.50.1820:FF:000119">
    <property type="entry name" value="Alpha/beta hydrolase family protein"/>
    <property type="match status" value="1"/>
</dbReference>
<dbReference type="STRING" id="1590841.A0A2R6PTY2"/>
<dbReference type="Proteomes" id="UP000241394">
    <property type="component" value="Chromosome LG23"/>
</dbReference>